<proteinExistence type="predicted"/>
<reference evidence="1 2" key="1">
    <citation type="journal article" date="2019" name="Nat. Ecol. Evol.">
        <title>Megaphylogeny resolves global patterns of mushroom evolution.</title>
        <authorList>
            <person name="Varga T."/>
            <person name="Krizsan K."/>
            <person name="Foldi C."/>
            <person name="Dima B."/>
            <person name="Sanchez-Garcia M."/>
            <person name="Sanchez-Ramirez S."/>
            <person name="Szollosi G.J."/>
            <person name="Szarkandi J.G."/>
            <person name="Papp V."/>
            <person name="Albert L."/>
            <person name="Andreopoulos W."/>
            <person name="Angelini C."/>
            <person name="Antonin V."/>
            <person name="Barry K.W."/>
            <person name="Bougher N.L."/>
            <person name="Buchanan P."/>
            <person name="Buyck B."/>
            <person name="Bense V."/>
            <person name="Catcheside P."/>
            <person name="Chovatia M."/>
            <person name="Cooper J."/>
            <person name="Damon W."/>
            <person name="Desjardin D."/>
            <person name="Finy P."/>
            <person name="Geml J."/>
            <person name="Haridas S."/>
            <person name="Hughes K."/>
            <person name="Justo A."/>
            <person name="Karasinski D."/>
            <person name="Kautmanova I."/>
            <person name="Kiss B."/>
            <person name="Kocsube S."/>
            <person name="Kotiranta H."/>
            <person name="LaButti K.M."/>
            <person name="Lechner B.E."/>
            <person name="Liimatainen K."/>
            <person name="Lipzen A."/>
            <person name="Lukacs Z."/>
            <person name="Mihaltcheva S."/>
            <person name="Morgado L.N."/>
            <person name="Niskanen T."/>
            <person name="Noordeloos M.E."/>
            <person name="Ohm R.A."/>
            <person name="Ortiz-Santana B."/>
            <person name="Ovrebo C."/>
            <person name="Racz N."/>
            <person name="Riley R."/>
            <person name="Savchenko A."/>
            <person name="Shiryaev A."/>
            <person name="Soop K."/>
            <person name="Spirin V."/>
            <person name="Szebenyi C."/>
            <person name="Tomsovsky M."/>
            <person name="Tulloss R.E."/>
            <person name="Uehling J."/>
            <person name="Grigoriev I.V."/>
            <person name="Vagvolgyi C."/>
            <person name="Papp T."/>
            <person name="Martin F.M."/>
            <person name="Miettinen O."/>
            <person name="Hibbett D.S."/>
            <person name="Nagy L.G."/>
        </authorList>
    </citation>
    <scope>NUCLEOTIDE SEQUENCE [LARGE SCALE GENOMIC DNA]</scope>
    <source>
        <strain evidence="1 2">NL-1719</strain>
    </source>
</reference>
<gene>
    <name evidence="1" type="ORF">BDN72DRAFT_959006</name>
</gene>
<dbReference type="EMBL" id="ML208317">
    <property type="protein sequence ID" value="TFK70202.1"/>
    <property type="molecule type" value="Genomic_DNA"/>
</dbReference>
<sequence length="187" mass="20966">MPRTSCRTRRDRLVIAPAGGWQDGGIGAVQASFTLSSRVATTLRSMAHAGKYRPCFIVSRRRHRQVYLMGTLEGKSRLMVDQFTQDLMIPIAPTHVKGSFQLVVNPPGLEMPCWVNGLLKAGFDKLSGYWTSQTESTGEVKYQAEKSQVDDFLLACAEQQERFRALSEQNPQLKTDMIRQFLVGALQ</sequence>
<accession>A0ACD3AX75</accession>
<keyword evidence="2" id="KW-1185">Reference proteome</keyword>
<evidence type="ECO:0000313" key="1">
    <source>
        <dbReference type="EMBL" id="TFK70202.1"/>
    </source>
</evidence>
<protein>
    <submittedName>
        <fullName evidence="1">Uncharacterized protein</fullName>
    </submittedName>
</protein>
<name>A0ACD3AX75_9AGAR</name>
<evidence type="ECO:0000313" key="2">
    <source>
        <dbReference type="Proteomes" id="UP000308600"/>
    </source>
</evidence>
<organism evidence="1 2">
    <name type="scientific">Pluteus cervinus</name>
    <dbReference type="NCBI Taxonomy" id="181527"/>
    <lineage>
        <taxon>Eukaryota</taxon>
        <taxon>Fungi</taxon>
        <taxon>Dikarya</taxon>
        <taxon>Basidiomycota</taxon>
        <taxon>Agaricomycotina</taxon>
        <taxon>Agaricomycetes</taxon>
        <taxon>Agaricomycetidae</taxon>
        <taxon>Agaricales</taxon>
        <taxon>Pluteineae</taxon>
        <taxon>Pluteaceae</taxon>
        <taxon>Pluteus</taxon>
    </lineage>
</organism>
<dbReference type="Proteomes" id="UP000308600">
    <property type="component" value="Unassembled WGS sequence"/>
</dbReference>